<gene>
    <name evidence="3" type="ORF">GCM10008024_01900</name>
    <name evidence="4" type="ORF">SAMN05444006_10424</name>
</gene>
<evidence type="ECO:0000313" key="4">
    <source>
        <dbReference type="EMBL" id="SDW47595.1"/>
    </source>
</evidence>
<dbReference type="AlphaFoldDB" id="A0AAN4UN66"/>
<sequence length="351" mass="36432">MNLVRKVSVVAATFLIAAATGQFMQSTFHRSQPAAAPAPVTPPLAAPAAKPAQTRPVQVASLEQPGKLPLPLASAPARDGGSIDALRSAIPAMQPLAGALPAALRGPAPPAPGATARAKPETAAKVCLPRASISVDEGAILHFRLDAPCHAAQRVVIRHGGLAFTELTDAKGMLDVKIPAMQEDARVTAMFAGNKTVSATTTVPELSLYDRVAVEWVGKDSFDLHALEFGAAFGSAGDIWAQNPGSATPNTTAVEGFMTVLGNRSVTLPMLAQVYTYPTGLSTEGGKVKLVIDAVITPETCGREMLAETLRTRRDAAPKKTDLSVAMPDCSHPDGYVQLAGLLPDIQVAGE</sequence>
<feature type="signal peptide" evidence="2">
    <location>
        <begin position="1"/>
        <end position="24"/>
    </location>
</feature>
<name>A0AAN4UN66_9RHOB</name>
<dbReference type="EMBL" id="FNOB01000004">
    <property type="protein sequence ID" value="SDW47595.1"/>
    <property type="molecule type" value="Genomic_DNA"/>
</dbReference>
<protein>
    <recommendedName>
        <fullName evidence="7">Translocase</fullName>
    </recommendedName>
</protein>
<feature type="region of interest" description="Disordered" evidence="1">
    <location>
        <begin position="33"/>
        <end position="55"/>
    </location>
</feature>
<evidence type="ECO:0000256" key="2">
    <source>
        <dbReference type="SAM" id="SignalP"/>
    </source>
</evidence>
<comment type="caution">
    <text evidence="3">The sequence shown here is derived from an EMBL/GenBank/DDBJ whole genome shotgun (WGS) entry which is preliminary data.</text>
</comment>
<feature type="chain" id="PRO_5042966788" description="Translocase" evidence="2">
    <location>
        <begin position="25"/>
        <end position="351"/>
    </location>
</feature>
<evidence type="ECO:0008006" key="7">
    <source>
        <dbReference type="Google" id="ProtNLM"/>
    </source>
</evidence>
<keyword evidence="2" id="KW-0732">Signal</keyword>
<evidence type="ECO:0000313" key="3">
    <source>
        <dbReference type="EMBL" id="GHD98428.1"/>
    </source>
</evidence>
<evidence type="ECO:0000256" key="1">
    <source>
        <dbReference type="SAM" id="MobiDB-lite"/>
    </source>
</evidence>
<evidence type="ECO:0000313" key="6">
    <source>
        <dbReference type="Proteomes" id="UP000634647"/>
    </source>
</evidence>
<dbReference type="Proteomes" id="UP000634647">
    <property type="component" value="Unassembled WGS sequence"/>
</dbReference>
<dbReference type="EMBL" id="BNAB01000001">
    <property type="protein sequence ID" value="GHD98428.1"/>
    <property type="molecule type" value="Genomic_DNA"/>
</dbReference>
<reference evidence="3" key="3">
    <citation type="submission" date="2023-06" db="EMBL/GenBank/DDBJ databases">
        <authorList>
            <person name="Sun Q."/>
            <person name="Zhou Y."/>
        </authorList>
    </citation>
    <scope>NUCLEOTIDE SEQUENCE</scope>
    <source>
        <strain evidence="3">CGMCC 1.10859</strain>
    </source>
</reference>
<reference evidence="4 5" key="2">
    <citation type="submission" date="2016-10" db="EMBL/GenBank/DDBJ databases">
        <authorList>
            <person name="Varghese N."/>
            <person name="Submissions S."/>
        </authorList>
    </citation>
    <scope>NUCLEOTIDE SEQUENCE [LARGE SCALE GENOMIC DNA]</scope>
    <source>
        <strain evidence="4 5">DSM 24802</strain>
    </source>
</reference>
<dbReference type="Proteomes" id="UP000199541">
    <property type="component" value="Unassembled WGS sequence"/>
</dbReference>
<accession>A0AAN4UN66</accession>
<reference evidence="3" key="1">
    <citation type="journal article" date="2014" name="Int. J. Syst. Evol. Microbiol.">
        <title>Complete genome sequence of Corynebacterium casei LMG S-19264T (=DSM 44701T), isolated from a smear-ripened cheese.</title>
        <authorList>
            <consortium name="US DOE Joint Genome Institute (JGI-PGF)"/>
            <person name="Walter F."/>
            <person name="Albersmeier A."/>
            <person name="Kalinowski J."/>
            <person name="Ruckert C."/>
        </authorList>
    </citation>
    <scope>NUCLEOTIDE SEQUENCE</scope>
    <source>
        <strain evidence="3">CGMCC 1.10859</strain>
    </source>
</reference>
<organism evidence="3 6">
    <name type="scientific">Allgaiera indica</name>
    <dbReference type="NCBI Taxonomy" id="765699"/>
    <lineage>
        <taxon>Bacteria</taxon>
        <taxon>Pseudomonadati</taxon>
        <taxon>Pseudomonadota</taxon>
        <taxon>Alphaproteobacteria</taxon>
        <taxon>Rhodobacterales</taxon>
        <taxon>Paracoccaceae</taxon>
        <taxon>Allgaiera</taxon>
    </lineage>
</organism>
<dbReference type="RefSeq" id="WP_035842480.1">
    <property type="nucleotide sequence ID" value="NZ_BNAB01000001.1"/>
</dbReference>
<keyword evidence="5" id="KW-1185">Reference proteome</keyword>
<proteinExistence type="predicted"/>
<evidence type="ECO:0000313" key="5">
    <source>
        <dbReference type="Proteomes" id="UP000199541"/>
    </source>
</evidence>